<feature type="transmembrane region" description="Helical" evidence="1">
    <location>
        <begin position="190"/>
        <end position="211"/>
    </location>
</feature>
<feature type="transmembrane region" description="Helical" evidence="1">
    <location>
        <begin position="96"/>
        <end position="115"/>
    </location>
</feature>
<evidence type="ECO:0000313" key="3">
    <source>
        <dbReference type="Proteomes" id="UP000230842"/>
    </source>
</evidence>
<dbReference type="EMBL" id="PGEZ01000001">
    <property type="protein sequence ID" value="PJJ58225.1"/>
    <property type="molecule type" value="Genomic_DNA"/>
</dbReference>
<keyword evidence="1" id="KW-0472">Membrane</keyword>
<keyword evidence="1" id="KW-1133">Transmembrane helix</keyword>
<evidence type="ECO:0000256" key="1">
    <source>
        <dbReference type="SAM" id="Phobius"/>
    </source>
</evidence>
<name>A0A0B2B9G8_9ACTN</name>
<proteinExistence type="predicted"/>
<gene>
    <name evidence="2" type="ORF">CLV56_2471</name>
</gene>
<feature type="transmembrane region" description="Helical" evidence="1">
    <location>
        <begin position="63"/>
        <end position="84"/>
    </location>
</feature>
<dbReference type="AlphaFoldDB" id="A0A0B2B9G8"/>
<feature type="transmembrane region" description="Helical" evidence="1">
    <location>
        <begin position="167"/>
        <end position="184"/>
    </location>
</feature>
<dbReference type="RefSeq" id="WP_039356282.1">
    <property type="nucleotide sequence ID" value="NZ_PGEZ01000001.1"/>
</dbReference>
<evidence type="ECO:0000313" key="2">
    <source>
        <dbReference type="EMBL" id="PJJ58225.1"/>
    </source>
</evidence>
<dbReference type="InterPro" id="IPR009339">
    <property type="entry name" value="DUF998"/>
</dbReference>
<comment type="caution">
    <text evidence="2">The sequence shown here is derived from an EMBL/GenBank/DDBJ whole genome shotgun (WGS) entry which is preliminary data.</text>
</comment>
<feature type="transmembrane region" description="Helical" evidence="1">
    <location>
        <begin position="21"/>
        <end position="43"/>
    </location>
</feature>
<feature type="transmembrane region" description="Helical" evidence="1">
    <location>
        <begin position="135"/>
        <end position="160"/>
    </location>
</feature>
<protein>
    <submittedName>
        <fullName evidence="2">Uncharacterized protein DUF998</fullName>
    </submittedName>
</protein>
<dbReference type="Pfam" id="PF06197">
    <property type="entry name" value="DUF998"/>
    <property type="match status" value="1"/>
</dbReference>
<accession>A0A0B2B9G8</accession>
<reference evidence="2 3" key="1">
    <citation type="submission" date="2017-11" db="EMBL/GenBank/DDBJ databases">
        <title>Genomic Encyclopedia of Archaeal and Bacterial Type Strains, Phase II (KMG-II): From Individual Species to Whole Genera.</title>
        <authorList>
            <person name="Goeker M."/>
        </authorList>
    </citation>
    <scope>NUCLEOTIDE SEQUENCE [LARGE SCALE GENOMIC DNA]</scope>
    <source>
        <strain evidence="2 3">DSM 27763</strain>
    </source>
</reference>
<keyword evidence="1" id="KW-0812">Transmembrane</keyword>
<keyword evidence="3" id="KW-1185">Reference proteome</keyword>
<dbReference type="Proteomes" id="UP000230842">
    <property type="component" value="Unassembled WGS sequence"/>
</dbReference>
<sequence length="216" mass="22347">MHTTTDTGNTVGRVAGPRTRTLLAAAALAGPFFYVSSLVQALARPGFDIGIHPLSQLATGSPGWIQQVTFVLAGLGVIALAVAHRRLVTTGIGRRLVPIFLAIFGAGFVVAGPFTMDPQNGFPEGAPAGVVEMSWHSIVHTAAAATSFVALAAACITLLVRHIRARHVGAAVGNGLVALVLLLPTSPDEASIQIAITGLIAFTWVTVYALVLRRSA</sequence>
<organism evidence="2 3">
    <name type="scientific">Mumia flava</name>
    <dbReference type="NCBI Taxonomy" id="1348852"/>
    <lineage>
        <taxon>Bacteria</taxon>
        <taxon>Bacillati</taxon>
        <taxon>Actinomycetota</taxon>
        <taxon>Actinomycetes</taxon>
        <taxon>Propionibacteriales</taxon>
        <taxon>Nocardioidaceae</taxon>
        <taxon>Mumia</taxon>
    </lineage>
</organism>
<dbReference type="OrthoDB" id="8159487at2"/>